<evidence type="ECO:0000313" key="2">
    <source>
        <dbReference type="Proteomes" id="UP000216825"/>
    </source>
</evidence>
<protein>
    <recommendedName>
        <fullName evidence="3">Alkaline phosphatase family protein</fullName>
    </recommendedName>
</protein>
<dbReference type="AlphaFoldDB" id="A0A7D7KZX8"/>
<dbReference type="GO" id="GO:0016787">
    <property type="term" value="F:hydrolase activity"/>
    <property type="evidence" value="ECO:0007669"/>
    <property type="project" value="UniProtKB-ARBA"/>
</dbReference>
<name>A0A7D7KZX8_KOCVA</name>
<dbReference type="EMBL" id="CP059343">
    <property type="protein sequence ID" value="QMS56973.1"/>
    <property type="molecule type" value="Genomic_DNA"/>
</dbReference>
<evidence type="ECO:0000313" key="1">
    <source>
        <dbReference type="EMBL" id="QMS56973.1"/>
    </source>
</evidence>
<sequence length="381" mass="41362">MSEDAAPTLRLPAPPRYGSRSVGEVMTSAAAALGIPGFRNALSLPAAPRYVVVLVDGLGSRLLSQVNGYAPTLRSAQSLGELDAAFPSTTSVSLSCLGTGRTPGEHGMLGYDVLDPATDRVVNMLGNWPASLDPLQWQPGETVLERVSRHVDAVTVSSARFETSALTRAVLRGGRFVGAQGVHARSARALEQLKEGRRGLVYFYWDDLDKTGHKQGWRSDSWLRALEDLDSALKRLVSRLPANTRVVLTADHGMVDVPTEGRLDVSAVPELMAGVRHTAGEPRAVQLHLAHGTPAEEVVDRWRSHFGDAVWLATRDELAREGYFGPDPDERMLARAGEVWVLGRDDVALYDVARQGTRPLAMVGQHGSLTEQERMVPALLW</sequence>
<reference evidence="2" key="1">
    <citation type="submission" date="2017-08" db="EMBL/GenBank/DDBJ databases">
        <title>Draft Genome Sequence of Kocuria varians 80.</title>
        <authorList>
            <person name="Minaev M."/>
            <person name="Kurbakov K.A."/>
            <person name="Solodovnikova G.I."/>
            <person name="Kuznetsova O.A."/>
            <person name="Lisitsyn A.B."/>
        </authorList>
    </citation>
    <scope>NUCLEOTIDE SEQUENCE [LARGE SCALE GENOMIC DNA]</scope>
    <source>
        <strain evidence="2">80</strain>
    </source>
</reference>
<reference evidence="1 2" key="2">
    <citation type="submission" date="2020-07" db="EMBL/GenBank/DDBJ databases">
        <title>Genome of starter culture bacteria Kocuria salsicia reveals its technological properties and safety for usage in meat industry.</title>
        <authorList>
            <person name="Michael M."/>
            <person name="Konstantin K."/>
            <person name="Evgenii K."/>
            <person name="Galina S."/>
            <person name="Oksana K."/>
            <person name="Andrei L."/>
        </authorList>
    </citation>
    <scope>NUCLEOTIDE SEQUENCE [LARGE SCALE GENOMIC DNA]</scope>
    <source>
        <strain evidence="1 2">80</strain>
    </source>
</reference>
<dbReference type="InterPro" id="IPR002591">
    <property type="entry name" value="Phosphodiest/P_Trfase"/>
</dbReference>
<dbReference type="Gene3D" id="3.40.720.10">
    <property type="entry name" value="Alkaline Phosphatase, subunit A"/>
    <property type="match status" value="1"/>
</dbReference>
<dbReference type="PANTHER" id="PTHR10151">
    <property type="entry name" value="ECTONUCLEOTIDE PYROPHOSPHATASE/PHOSPHODIESTERASE"/>
    <property type="match status" value="1"/>
</dbReference>
<dbReference type="Pfam" id="PF01663">
    <property type="entry name" value="Phosphodiest"/>
    <property type="match status" value="1"/>
</dbReference>
<dbReference type="SUPFAM" id="SSF53649">
    <property type="entry name" value="Alkaline phosphatase-like"/>
    <property type="match status" value="1"/>
</dbReference>
<keyword evidence="2" id="KW-1185">Reference proteome</keyword>
<dbReference type="KEGG" id="kvr:CIB50_0001698"/>
<gene>
    <name evidence="1" type="ORF">CIB50_0001698</name>
</gene>
<accession>A0A7D7KZX8</accession>
<dbReference type="PANTHER" id="PTHR10151:SF120">
    <property type="entry name" value="BIS(5'-ADENOSYL)-TRIPHOSPHATASE"/>
    <property type="match status" value="1"/>
</dbReference>
<dbReference type="Proteomes" id="UP000216825">
    <property type="component" value="Chromosome"/>
</dbReference>
<dbReference type="InterPro" id="IPR017850">
    <property type="entry name" value="Alkaline_phosphatase_core_sf"/>
</dbReference>
<evidence type="ECO:0008006" key="3">
    <source>
        <dbReference type="Google" id="ProtNLM"/>
    </source>
</evidence>
<organism evidence="1 2">
    <name type="scientific">Kocuria varians</name>
    <name type="common">Micrococcus varians</name>
    <dbReference type="NCBI Taxonomy" id="1272"/>
    <lineage>
        <taxon>Bacteria</taxon>
        <taxon>Bacillati</taxon>
        <taxon>Actinomycetota</taxon>
        <taxon>Actinomycetes</taxon>
        <taxon>Micrococcales</taxon>
        <taxon>Micrococcaceae</taxon>
        <taxon>Kocuria</taxon>
    </lineage>
</organism>
<proteinExistence type="predicted"/>